<organism evidence="1">
    <name type="scientific">Solanum chacoense</name>
    <name type="common">Chaco potato</name>
    <dbReference type="NCBI Taxonomy" id="4108"/>
    <lineage>
        <taxon>Eukaryota</taxon>
        <taxon>Viridiplantae</taxon>
        <taxon>Streptophyta</taxon>
        <taxon>Embryophyta</taxon>
        <taxon>Tracheophyta</taxon>
        <taxon>Spermatophyta</taxon>
        <taxon>Magnoliopsida</taxon>
        <taxon>eudicotyledons</taxon>
        <taxon>Gunneridae</taxon>
        <taxon>Pentapetalae</taxon>
        <taxon>asterids</taxon>
        <taxon>lamiids</taxon>
        <taxon>Solanales</taxon>
        <taxon>Solanaceae</taxon>
        <taxon>Solanoideae</taxon>
        <taxon>Solaneae</taxon>
        <taxon>Solanum</taxon>
    </lineage>
</organism>
<protein>
    <submittedName>
        <fullName evidence="1">Putative ovule protein</fullName>
    </submittedName>
</protein>
<accession>A0A0V0GG62</accession>
<name>A0A0V0GG62_SOLCH</name>
<evidence type="ECO:0000313" key="1">
    <source>
        <dbReference type="EMBL" id="JAP07236.1"/>
    </source>
</evidence>
<sequence length="75" mass="8141">TNLGSGSCNGCSYRCFNLVSSRTLQRYYIGKTQQITVKHIMNSTTINLQLSPIDADTSPQITGIQTGSITCRVIA</sequence>
<proteinExistence type="predicted"/>
<feature type="non-terminal residue" evidence="1">
    <location>
        <position position="1"/>
    </location>
</feature>
<dbReference type="EMBL" id="GEDG01039179">
    <property type="protein sequence ID" value="JAP07236.1"/>
    <property type="molecule type" value="Transcribed_RNA"/>
</dbReference>
<reference evidence="1" key="1">
    <citation type="submission" date="2015-12" db="EMBL/GenBank/DDBJ databases">
        <title>Gene expression during late stages of embryo sac development: a critical building block for successful pollen-pistil interactions.</title>
        <authorList>
            <person name="Liu Y."/>
            <person name="Joly V."/>
            <person name="Sabar M."/>
            <person name="Matton D.P."/>
        </authorList>
    </citation>
    <scope>NUCLEOTIDE SEQUENCE</scope>
</reference>
<dbReference type="AlphaFoldDB" id="A0A0V0GG62"/>